<feature type="compositionally biased region" description="Polar residues" evidence="1">
    <location>
        <begin position="15"/>
        <end position="28"/>
    </location>
</feature>
<proteinExistence type="predicted"/>
<dbReference type="AlphaFoldDB" id="A0A413BLF6"/>
<dbReference type="EMBL" id="QSAE01000001">
    <property type="protein sequence ID" value="RGW41737.1"/>
    <property type="molecule type" value="Genomic_DNA"/>
</dbReference>
<dbReference type="Pfam" id="PF02120">
    <property type="entry name" value="Flg_hook"/>
    <property type="match status" value="1"/>
</dbReference>
<keyword evidence="3" id="KW-0969">Cilium</keyword>
<feature type="compositionally biased region" description="Low complexity" evidence="1">
    <location>
        <begin position="436"/>
        <end position="453"/>
    </location>
</feature>
<sequence length="479" mass="51539">MADNTISPVVPNVSGGRTVSTGQKAVTQTSAQSGIDFKSYLGGRTAVQDNSTTFLKRRNSYTLNKNNTKEISIKTASKNSHTESEVKKITDDISSQIVEKVTDDLDISEDELNNAMQLLGLTAMDLLNPANLSALYCEVTGNASDPQALVLNADFTALFNDVSEVASENDAQLDLLSQLTASDDGEILDADIVSSADTTDATESTGSVNTPEKTVDSSYDDTAASGQNINDTADEAVKVYDGGTQDSSYQNPDEGTSSGETGNGITSDEKTQSKSLADSSFDDSGERVLHHDDGTHSDNSMLHASVSEQLNTDTSFEMSQSQSRLRVDTTNIIRQIVDSMSISNTTEESAINLQLTPESLGRMYINVSQKNSEISARIAVSNEAVKEALQTQMVNLKEALNNSGIRVNEVEITVASHEFERNLEQGAANDSRQQESTNSYNGSNSSDSGIDSDMMQDRVEERLVTQIMRDNGNSVDFTA</sequence>
<evidence type="ECO:0000313" key="4">
    <source>
        <dbReference type="Proteomes" id="UP000286581"/>
    </source>
</evidence>
<dbReference type="InterPro" id="IPR021136">
    <property type="entry name" value="Flagellar_hook_control-like_C"/>
</dbReference>
<feature type="compositionally biased region" description="Polar residues" evidence="1">
    <location>
        <begin position="244"/>
        <end position="266"/>
    </location>
</feature>
<dbReference type="Gene3D" id="3.30.750.140">
    <property type="match status" value="1"/>
</dbReference>
<comment type="caution">
    <text evidence="3">The sequence shown here is derived from an EMBL/GenBank/DDBJ whole genome shotgun (WGS) entry which is preliminary data.</text>
</comment>
<reference evidence="3 4" key="1">
    <citation type="submission" date="2018-08" db="EMBL/GenBank/DDBJ databases">
        <title>A genome reference for cultivated species of the human gut microbiota.</title>
        <authorList>
            <person name="Zou Y."/>
            <person name="Xue W."/>
            <person name="Luo G."/>
        </authorList>
    </citation>
    <scope>NUCLEOTIDE SEQUENCE [LARGE SCALE GENOMIC DNA]</scope>
    <source>
        <strain evidence="3 4">AF12-8</strain>
    </source>
</reference>
<gene>
    <name evidence="3" type="ORF">DWV78_00425</name>
</gene>
<name>A0A413BLF6_9FIRM</name>
<dbReference type="Proteomes" id="UP000286581">
    <property type="component" value="Unassembled WGS sequence"/>
</dbReference>
<organism evidence="3 4">
    <name type="scientific">Agathobacter rectalis</name>
    <dbReference type="NCBI Taxonomy" id="39491"/>
    <lineage>
        <taxon>Bacteria</taxon>
        <taxon>Bacillati</taxon>
        <taxon>Bacillota</taxon>
        <taxon>Clostridia</taxon>
        <taxon>Lachnospirales</taxon>
        <taxon>Lachnospiraceae</taxon>
        <taxon>Agathobacter</taxon>
    </lineage>
</organism>
<dbReference type="CDD" id="cd17470">
    <property type="entry name" value="T3SS_Flik_C"/>
    <property type="match status" value="1"/>
</dbReference>
<accession>A0A413BLF6</accession>
<evidence type="ECO:0000259" key="2">
    <source>
        <dbReference type="Pfam" id="PF02120"/>
    </source>
</evidence>
<feature type="region of interest" description="Disordered" evidence="1">
    <location>
        <begin position="1"/>
        <end position="28"/>
    </location>
</feature>
<feature type="domain" description="Flagellar hook-length control protein-like C-terminal" evidence="2">
    <location>
        <begin position="347"/>
        <end position="415"/>
    </location>
</feature>
<evidence type="ECO:0000256" key="1">
    <source>
        <dbReference type="SAM" id="MobiDB-lite"/>
    </source>
</evidence>
<feature type="compositionally biased region" description="Low complexity" evidence="1">
    <location>
        <begin position="196"/>
        <end position="207"/>
    </location>
</feature>
<feature type="region of interest" description="Disordered" evidence="1">
    <location>
        <begin position="196"/>
        <end position="300"/>
    </location>
</feature>
<dbReference type="InterPro" id="IPR038610">
    <property type="entry name" value="FliK-like_C_sf"/>
</dbReference>
<keyword evidence="3" id="KW-0966">Cell projection</keyword>
<protein>
    <submittedName>
        <fullName evidence="3">Flagellar hook-length control protein FliK</fullName>
    </submittedName>
</protein>
<feature type="compositionally biased region" description="Basic and acidic residues" evidence="1">
    <location>
        <begin position="284"/>
        <end position="296"/>
    </location>
</feature>
<feature type="region of interest" description="Disordered" evidence="1">
    <location>
        <begin position="425"/>
        <end position="453"/>
    </location>
</feature>
<evidence type="ECO:0000313" key="3">
    <source>
        <dbReference type="EMBL" id="RGW41737.1"/>
    </source>
</evidence>
<keyword evidence="3" id="KW-0282">Flagellum</keyword>